<dbReference type="Pfam" id="PF13602">
    <property type="entry name" value="ADH_zinc_N_2"/>
    <property type="match status" value="1"/>
</dbReference>
<evidence type="ECO:0000256" key="3">
    <source>
        <dbReference type="ARBA" id="ARBA00022679"/>
    </source>
</evidence>
<dbReference type="InterPro" id="IPR049552">
    <property type="entry name" value="PKS_DH_N"/>
</dbReference>
<keyword evidence="5" id="KW-0560">Oxidoreductase</keyword>
<keyword evidence="7" id="KW-0012">Acyltransferase</keyword>
<dbReference type="InterPro" id="IPR014043">
    <property type="entry name" value="Acyl_transferase_dom"/>
</dbReference>
<dbReference type="SMART" id="SM00825">
    <property type="entry name" value="PKS_KS"/>
    <property type="match status" value="1"/>
</dbReference>
<evidence type="ECO:0000256" key="6">
    <source>
        <dbReference type="ARBA" id="ARBA00023268"/>
    </source>
</evidence>
<dbReference type="InterPro" id="IPR016039">
    <property type="entry name" value="Thiolase-like"/>
</dbReference>
<keyword evidence="4" id="KW-0521">NADP</keyword>
<dbReference type="Pfam" id="PF08659">
    <property type="entry name" value="KR"/>
    <property type="match status" value="1"/>
</dbReference>
<dbReference type="InterPro" id="IPR042104">
    <property type="entry name" value="PKS_dehydratase_sf"/>
</dbReference>
<dbReference type="InterPro" id="IPR016036">
    <property type="entry name" value="Malonyl_transacylase_ACP-bd"/>
</dbReference>
<dbReference type="Pfam" id="PF23114">
    <property type="entry name" value="NAD-bd_HRPKS_sdrA"/>
    <property type="match status" value="1"/>
</dbReference>
<feature type="region of interest" description="C-terminal hotdog fold" evidence="8">
    <location>
        <begin position="1096"/>
        <end position="1242"/>
    </location>
</feature>
<dbReference type="Pfam" id="PF00109">
    <property type="entry name" value="ketoacyl-synt"/>
    <property type="match status" value="1"/>
</dbReference>
<gene>
    <name evidence="12" type="ORF">VHEMI04162</name>
</gene>
<dbReference type="Gene3D" id="3.40.50.150">
    <property type="entry name" value="Vaccinia Virus protein VP39"/>
    <property type="match status" value="1"/>
</dbReference>
<dbReference type="CDD" id="cd00833">
    <property type="entry name" value="PKS"/>
    <property type="match status" value="1"/>
</dbReference>
<dbReference type="InterPro" id="IPR013968">
    <property type="entry name" value="PKS_KR"/>
</dbReference>
<dbReference type="SUPFAM" id="SSF55048">
    <property type="entry name" value="Probable ACP-binding domain of malonyl-CoA ACP transacylase"/>
    <property type="match status" value="1"/>
</dbReference>
<evidence type="ECO:0000256" key="2">
    <source>
        <dbReference type="ARBA" id="ARBA00022553"/>
    </source>
</evidence>
<dbReference type="CDD" id="cd05195">
    <property type="entry name" value="enoyl_red"/>
    <property type="match status" value="1"/>
</dbReference>
<dbReference type="InterPro" id="IPR013217">
    <property type="entry name" value="Methyltransf_12"/>
</dbReference>
<feature type="domain" description="PKS/mFAS DH" evidence="11">
    <location>
        <begin position="956"/>
        <end position="1242"/>
    </location>
</feature>
<dbReference type="InterPro" id="IPR056501">
    <property type="entry name" value="NAD-bd_HRPKS_sdrA"/>
</dbReference>
<dbReference type="GO" id="GO:1901336">
    <property type="term" value="P:lactone biosynthetic process"/>
    <property type="evidence" value="ECO:0007669"/>
    <property type="project" value="UniProtKB-ARBA"/>
</dbReference>
<dbReference type="Pfam" id="PF08242">
    <property type="entry name" value="Methyltransf_12"/>
    <property type="match status" value="1"/>
</dbReference>
<dbReference type="InterPro" id="IPR013154">
    <property type="entry name" value="ADH-like_N"/>
</dbReference>
<dbReference type="HOGENOM" id="CLU_000022_31_1_1"/>
<feature type="active site" description="Proton donor; for dehydratase activity" evidence="8">
    <location>
        <position position="1159"/>
    </location>
</feature>
<reference evidence="12 13" key="1">
    <citation type="journal article" date="2015" name="Genome Announc.">
        <title>Draft Genome Sequence and Gene Annotation of the Entomopathogenic Fungus Verticillium hemipterigenum.</title>
        <authorList>
            <person name="Horn F."/>
            <person name="Habel A."/>
            <person name="Scharf D.H."/>
            <person name="Dworschak J."/>
            <person name="Brakhage A.A."/>
            <person name="Guthke R."/>
            <person name="Hertweck C."/>
            <person name="Linde J."/>
        </authorList>
    </citation>
    <scope>NUCLEOTIDE SEQUENCE [LARGE SCALE GENOMIC DNA]</scope>
</reference>
<dbReference type="FunFam" id="3.40.50.720:FF:000209">
    <property type="entry name" value="Polyketide synthase Pks12"/>
    <property type="match status" value="1"/>
</dbReference>
<dbReference type="SMART" id="SM00829">
    <property type="entry name" value="PKS_ER"/>
    <property type="match status" value="1"/>
</dbReference>
<feature type="domain" description="Carrier" evidence="9">
    <location>
        <begin position="2414"/>
        <end position="2488"/>
    </location>
</feature>
<dbReference type="InterPro" id="IPR029063">
    <property type="entry name" value="SAM-dependent_MTases_sf"/>
</dbReference>
<dbReference type="SUPFAM" id="SSF53901">
    <property type="entry name" value="Thiolase-like"/>
    <property type="match status" value="1"/>
</dbReference>
<dbReference type="Proteomes" id="UP000039046">
    <property type="component" value="Unassembled WGS sequence"/>
</dbReference>
<dbReference type="InterPro" id="IPR009081">
    <property type="entry name" value="PP-bd_ACP"/>
</dbReference>
<dbReference type="SMART" id="SM00827">
    <property type="entry name" value="PKS_AT"/>
    <property type="match status" value="1"/>
</dbReference>
<dbReference type="InterPro" id="IPR020807">
    <property type="entry name" value="PKS_DH"/>
</dbReference>
<protein>
    <submittedName>
        <fullName evidence="12">Uncharacterized protein</fullName>
    </submittedName>
</protein>
<feature type="region of interest" description="N-terminal hotdog fold" evidence="8">
    <location>
        <begin position="956"/>
        <end position="1086"/>
    </location>
</feature>
<dbReference type="InterPro" id="IPR014030">
    <property type="entry name" value="Ketoacyl_synth_N"/>
</dbReference>
<keyword evidence="3" id="KW-0808">Transferase</keyword>
<evidence type="ECO:0000313" key="13">
    <source>
        <dbReference type="Proteomes" id="UP000039046"/>
    </source>
</evidence>
<dbReference type="PANTHER" id="PTHR43775:SF28">
    <property type="entry name" value="SYNTHASE, PUTATIVE-RELATED"/>
    <property type="match status" value="1"/>
</dbReference>
<name>A0A0A1TDI1_9HYPO</name>
<evidence type="ECO:0000313" key="12">
    <source>
        <dbReference type="EMBL" id="CEJ86637.1"/>
    </source>
</evidence>
<evidence type="ECO:0000256" key="7">
    <source>
        <dbReference type="ARBA" id="ARBA00023315"/>
    </source>
</evidence>
<dbReference type="SUPFAM" id="SSF53335">
    <property type="entry name" value="S-adenosyl-L-methionine-dependent methyltransferases"/>
    <property type="match status" value="1"/>
</dbReference>
<dbReference type="InterPro" id="IPR001227">
    <property type="entry name" value="Ac_transferase_dom_sf"/>
</dbReference>
<keyword evidence="2" id="KW-0597">Phosphoprotein</keyword>
<dbReference type="GO" id="GO:0006633">
    <property type="term" value="P:fatty acid biosynthetic process"/>
    <property type="evidence" value="ECO:0007669"/>
    <property type="project" value="TreeGrafter"/>
</dbReference>
<dbReference type="GO" id="GO:0004312">
    <property type="term" value="F:fatty acid synthase activity"/>
    <property type="evidence" value="ECO:0007669"/>
    <property type="project" value="TreeGrafter"/>
</dbReference>
<dbReference type="Pfam" id="PF00698">
    <property type="entry name" value="Acyl_transf_1"/>
    <property type="match status" value="1"/>
</dbReference>
<dbReference type="PROSITE" id="PS52004">
    <property type="entry name" value="KS3_2"/>
    <property type="match status" value="1"/>
</dbReference>
<dbReference type="InterPro" id="IPR016035">
    <property type="entry name" value="Acyl_Trfase/lysoPLipase"/>
</dbReference>
<dbReference type="InterPro" id="IPR020806">
    <property type="entry name" value="PKS_PP-bd"/>
</dbReference>
<evidence type="ECO:0000259" key="10">
    <source>
        <dbReference type="PROSITE" id="PS52004"/>
    </source>
</evidence>
<feature type="domain" description="Ketosynthase family 3 (KS3)" evidence="10">
    <location>
        <begin position="59"/>
        <end position="479"/>
    </location>
</feature>
<accession>A0A0A1TDI1</accession>
<dbReference type="PROSITE" id="PS52019">
    <property type="entry name" value="PKS_MFAS_DH"/>
    <property type="match status" value="1"/>
</dbReference>
<dbReference type="Pfam" id="PF21089">
    <property type="entry name" value="PKS_DH_N"/>
    <property type="match status" value="1"/>
</dbReference>
<keyword evidence="6" id="KW-0511">Multifunctional enzyme</keyword>
<dbReference type="Gene3D" id="3.90.180.10">
    <property type="entry name" value="Medium-chain alcohol dehydrogenases, catalytic domain"/>
    <property type="match status" value="1"/>
</dbReference>
<dbReference type="SUPFAM" id="SSF52151">
    <property type="entry name" value="FabD/lysophospholipase-like"/>
    <property type="match status" value="1"/>
</dbReference>
<dbReference type="SMART" id="SM00822">
    <property type="entry name" value="PKS_KR"/>
    <property type="match status" value="1"/>
</dbReference>
<evidence type="ECO:0000259" key="11">
    <source>
        <dbReference type="PROSITE" id="PS52019"/>
    </source>
</evidence>
<dbReference type="InterPro" id="IPR049551">
    <property type="entry name" value="PKS_DH_C"/>
</dbReference>
<dbReference type="PANTHER" id="PTHR43775">
    <property type="entry name" value="FATTY ACID SYNTHASE"/>
    <property type="match status" value="1"/>
</dbReference>
<dbReference type="OrthoDB" id="329835at2759"/>
<dbReference type="InterPro" id="IPR036291">
    <property type="entry name" value="NAD(P)-bd_dom_sf"/>
</dbReference>
<dbReference type="STRING" id="1531966.A0A0A1TDI1"/>
<keyword evidence="1" id="KW-0596">Phosphopantetheine</keyword>
<dbReference type="PROSITE" id="PS50075">
    <property type="entry name" value="CARRIER"/>
    <property type="match status" value="1"/>
</dbReference>
<dbReference type="SUPFAM" id="SSF50129">
    <property type="entry name" value="GroES-like"/>
    <property type="match status" value="1"/>
</dbReference>
<dbReference type="GO" id="GO:0016491">
    <property type="term" value="F:oxidoreductase activity"/>
    <property type="evidence" value="ECO:0007669"/>
    <property type="project" value="UniProtKB-KW"/>
</dbReference>
<dbReference type="SUPFAM" id="SSF51735">
    <property type="entry name" value="NAD(P)-binding Rossmann-fold domains"/>
    <property type="match status" value="2"/>
</dbReference>
<dbReference type="Gene3D" id="3.10.129.110">
    <property type="entry name" value="Polyketide synthase dehydratase"/>
    <property type="match status" value="1"/>
</dbReference>
<dbReference type="InterPro" id="IPR011032">
    <property type="entry name" value="GroES-like_sf"/>
</dbReference>
<proteinExistence type="predicted"/>
<dbReference type="SMART" id="SM00823">
    <property type="entry name" value="PKS_PP"/>
    <property type="match status" value="1"/>
</dbReference>
<evidence type="ECO:0000256" key="1">
    <source>
        <dbReference type="ARBA" id="ARBA00022450"/>
    </source>
</evidence>
<dbReference type="InterPro" id="IPR049900">
    <property type="entry name" value="PKS_mFAS_DH"/>
</dbReference>
<organism evidence="12 13">
    <name type="scientific">[Torrubiella] hemipterigena</name>
    <dbReference type="NCBI Taxonomy" id="1531966"/>
    <lineage>
        <taxon>Eukaryota</taxon>
        <taxon>Fungi</taxon>
        <taxon>Dikarya</taxon>
        <taxon>Ascomycota</taxon>
        <taxon>Pezizomycotina</taxon>
        <taxon>Sordariomycetes</taxon>
        <taxon>Hypocreomycetidae</taxon>
        <taxon>Hypocreales</taxon>
        <taxon>Clavicipitaceae</taxon>
        <taxon>Clavicipitaceae incertae sedis</taxon>
        <taxon>'Torrubiella' clade</taxon>
    </lineage>
</organism>
<dbReference type="InterPro" id="IPR020843">
    <property type="entry name" value="ER"/>
</dbReference>
<dbReference type="InterPro" id="IPR020841">
    <property type="entry name" value="PKS_Beta-ketoAc_synthase_dom"/>
</dbReference>
<dbReference type="GO" id="GO:0031177">
    <property type="term" value="F:phosphopantetheine binding"/>
    <property type="evidence" value="ECO:0007669"/>
    <property type="project" value="InterPro"/>
</dbReference>
<dbReference type="InterPro" id="IPR057326">
    <property type="entry name" value="KR_dom"/>
</dbReference>
<dbReference type="Gene3D" id="3.30.70.3290">
    <property type="match status" value="1"/>
</dbReference>
<dbReference type="EMBL" id="CDHN01000002">
    <property type="protein sequence ID" value="CEJ86637.1"/>
    <property type="molecule type" value="Genomic_DNA"/>
</dbReference>
<evidence type="ECO:0000259" key="9">
    <source>
        <dbReference type="PROSITE" id="PS50075"/>
    </source>
</evidence>
<dbReference type="Pfam" id="PF02801">
    <property type="entry name" value="Ketoacyl-synt_C"/>
    <property type="match status" value="1"/>
</dbReference>
<dbReference type="Gene3D" id="3.40.47.10">
    <property type="match status" value="1"/>
</dbReference>
<dbReference type="InterPro" id="IPR036736">
    <property type="entry name" value="ACP-like_sf"/>
</dbReference>
<sequence>MVAIHSTQDDSYPSPIVNNSVNGNGMYANGTTNGNVHSNGIMNGQATQNDATQNGESIFSPIAICGMACRLPGGIASPEQLWEFLLEGGDARTRVPKSRFNIDAYHSSTKKPGATITEYGYFLDEDVDIGALDISFFSMPRNEVARLDPQQRLLLEVARESIDDAGEVGWKGSNIGVYVGTFSQDWYDAFNKDSSKYGIYQATATHDFMVSERLSHEMDLRGPSMTIRTACSSAFVGLNEACMSIARGDCKSAIVGGSSIIMAPSLMAAMSEQGVLSPDGSCKTFSAAANGYARGEAIVSFYVKSLDAAIADGNPIRAVIAGTSTNFDGKTPTLSMPNPEAQEALIRQAYKVAGISDFAKTGFFECHGTGTSAGDLVETSAVAAVFGQDGVHIGSVKPNLGHSEGASGLTSLLKAVLALEHKTIPPNIKSLPLNPKIPFEDKKLTVPHEAKDWPADRDERVSINSFGVGGANAHVIVESAARYRTNPNPEPLHGIRASDSKPQLMVYSANTAQSLKDLVQIHRSFLGKTELDYEDIALTLATRREHLGHRSFAVVTKNTFDAAVELPVQDAGKAGQAAPSLVMVFTGQGAAWPRFGRELLLTNPIFANSVKSLDAQLQTLGKIAPSWSLVDELCKPAKTSRVYEAEFSQPLCTAVQIALLDLFASLGVTPAAVVGHSSGEIAAAYAAGGLTAYEAIVAAFLRGATTKVQTQQGGMAAVGLGWEVAKKHIAPGVVIACDNAPNSVTLSGDVDKLEQVVAAVKEAHPNVPATMLKVEKAYHSHHMELLGADYQQSMEDAGIVGRQPVIPFFSSMTGKRFGLETNDRFGPSYWRANLEKPVLFRSAVAGIVHYPEIENELFLELGPHSALAGPLRQILTHNGSNAPYVASLVRNQHSVESFLTALGKLFTHHVDVNFTTLFPRGTVVSDMPRYPWDHQRRYWHESRVSKEWRWREHPHHDLLGIRVPECTDLEPVWRNLLHIENVPWVADHRLNDGIVFPFAAYVGMAAEAARQMSGLQDGVSLRHVIVSNALLINEEAPTELVTTLRPHRLTDSLNSEFWWDFTIASHNGHVWTKHCSGEVRGESFKEVAACKVQDLPRKVDMGRWQDVLRKAGLNYGPLFTTLQDVKCTTGVGDLSATGWMENNRWGQESQYHLHPVILDSYFQLLSVARANGVAHTYRRLIAASVESLTLYRNSAPELSLAATTVSTEDGLIGHGECVADNGQAVLIASGVRISLFEEGETEEDNAMPLTARVEWVPHIDFQKTQDLIQHSGVQNDALPILTELAQTAINLSQVLIKDIEASTTALQKYKSWLLQQCTVDSLHDLDVAASFQKMQSLRHRLQGTSAAHASDAINAILNNIELVLRGEKSGFEVLNANGDLENFMTFLQECDDARYIATLAQTKPNLKVLELEAGLGAKTKSILRSLTRANDQILYSQYVFADASSGIINSAKESFKGTPNLEFVAWVVNQDAADAGFEQGQFDLIIASGVLNGTSSVQESLRNIHQLLAPEGRLLLQEPAPGLAWTKFILGALPSFWNYDLNGHAEEPFISQPRWEEELKAAGFGDIDAITSNSETASTIIVAKPQPKAIAVKKITLLTNGNAPTSIINGLESRGYEITQCTLDQTPPAGQDVLAVLDQDTPFFDNINEARFIQFKAFVNGLNGAGLLWLTKLCSVGCQDPRYGPVVGLARTLRSEMDISFAVCETESMESSSDLDSLAAILEKFQGRSQDGPMNADYEYAIYKGDVLNSRIFPFALEDEQTASSDSGKEATLSIAQQGRLDSLCWAPMTVEGLKEDEVEVEVYASGLNFRDVLVAMGIIDRRIPTFGYEAAGVVRRVGPKATKLKVGDRAVFMGTKTFSTVVTAPEVLYEKMPGSMSFSEGASMPLVFATAIYSLIDIGQLCQGQSVLIHSGCGGVGLAAIQIAQMLGAQVFTTVSSEEKVKYLMDTYGIPRNNIFQSRNTSFVEDLLRETNGKGVDLALNSLSGEQLHATWKCIAKWGKLVEIGKRDLLGAAKLDMTPFLDNRSYCCVDLDQMSRERPHIVSRLLRNMMDFFRQGHVKPIRIEQITSAASVQDAFRFMQQGKHIGKIILQLRDDTGKLELGEVNGVQMGGMFLDSSASYLLIGGLGGLGRAMSVWLVSHGAKNLAFMSRSAGKSQRDLDFAREIESMGCTVQLVQGDVTNVDDVARVIDGVVAPLKGIIQMSMVLRDQMFEGMSMQDWDDVNRPKVQGTWNLHTLTASRNIELDMFVLFSSLSGIVGQTGQANYAAANTFLDSFVQYRVNQGLACTAIDLGAMEGVGYLSENTELLRKMQGTGWRVVQEAQLLRGLEASIRTSLGRRAHASQCNFLLGISPSVPLSSPDSNSRLRRDARMAVYHNASSSSKAGSGGDDGLRSFLKSVKSDPNMLRSVESTTFLALEIGKKLFNLLLRADDEEINIKMNTADIGLDSLVAVELRGWWKLSFGFDIAILEMLGMGTLEALGKFAAERLLVLLDG</sequence>
<evidence type="ECO:0000256" key="5">
    <source>
        <dbReference type="ARBA" id="ARBA00023002"/>
    </source>
</evidence>
<dbReference type="InterPro" id="IPR032821">
    <property type="entry name" value="PKS_assoc"/>
</dbReference>
<feature type="active site" description="Proton acceptor; for dehydratase activity" evidence="8">
    <location>
        <position position="988"/>
    </location>
</feature>
<dbReference type="Pfam" id="PF14765">
    <property type="entry name" value="PS-DH"/>
    <property type="match status" value="1"/>
</dbReference>
<evidence type="ECO:0000256" key="4">
    <source>
        <dbReference type="ARBA" id="ARBA00022857"/>
    </source>
</evidence>
<dbReference type="Pfam" id="PF08240">
    <property type="entry name" value="ADH_N"/>
    <property type="match status" value="1"/>
</dbReference>
<dbReference type="Pfam" id="PF16197">
    <property type="entry name" value="KAsynt_C_assoc"/>
    <property type="match status" value="1"/>
</dbReference>
<dbReference type="SMART" id="SM00826">
    <property type="entry name" value="PKS_DH"/>
    <property type="match status" value="1"/>
</dbReference>
<keyword evidence="13" id="KW-1185">Reference proteome</keyword>
<dbReference type="GO" id="GO:0044550">
    <property type="term" value="P:secondary metabolite biosynthetic process"/>
    <property type="evidence" value="ECO:0007669"/>
    <property type="project" value="TreeGrafter"/>
</dbReference>
<dbReference type="SUPFAM" id="SSF47336">
    <property type="entry name" value="ACP-like"/>
    <property type="match status" value="1"/>
</dbReference>
<dbReference type="Gene3D" id="3.40.366.10">
    <property type="entry name" value="Malonyl-Coenzyme A Acyl Carrier Protein, domain 2"/>
    <property type="match status" value="1"/>
</dbReference>
<dbReference type="InterPro" id="IPR050091">
    <property type="entry name" value="PKS_NRPS_Biosynth_Enz"/>
</dbReference>
<dbReference type="Gene3D" id="3.40.50.720">
    <property type="entry name" value="NAD(P)-binding Rossmann-like Domain"/>
    <property type="match status" value="2"/>
</dbReference>
<dbReference type="InterPro" id="IPR014031">
    <property type="entry name" value="Ketoacyl_synth_C"/>
</dbReference>
<evidence type="ECO:0000256" key="8">
    <source>
        <dbReference type="PROSITE-ProRule" id="PRU01363"/>
    </source>
</evidence>